<evidence type="ECO:0000313" key="3">
    <source>
        <dbReference type="Proteomes" id="UP000026915"/>
    </source>
</evidence>
<dbReference type="OMA" id="QNAVNYE"/>
<dbReference type="Gene3D" id="3.30.420.10">
    <property type="entry name" value="Ribonuclease H-like superfamily/Ribonuclease H"/>
    <property type="match status" value="1"/>
</dbReference>
<dbReference type="PANTHER" id="PTHR13621">
    <property type="entry name" value="PROLINE-RICH PROTEIN PRCC"/>
    <property type="match status" value="1"/>
</dbReference>
<dbReference type="InterPro" id="IPR044730">
    <property type="entry name" value="RNase_H-like_dom_plant"/>
</dbReference>
<protein>
    <submittedName>
        <fullName evidence="2">C-terminal, putative</fullName>
    </submittedName>
</protein>
<dbReference type="AlphaFoldDB" id="A0A061GRA2"/>
<dbReference type="EMBL" id="CM001887">
    <property type="protein sequence ID" value="EOY32051.1"/>
    <property type="molecule type" value="Genomic_DNA"/>
</dbReference>
<dbReference type="Gramene" id="EOY32051">
    <property type="protein sequence ID" value="EOY32051"/>
    <property type="gene ID" value="TCM_039467"/>
</dbReference>
<dbReference type="InParanoid" id="A0A061GRA2"/>
<dbReference type="SUPFAM" id="SSF53098">
    <property type="entry name" value="Ribonuclease H-like"/>
    <property type="match status" value="1"/>
</dbReference>
<dbReference type="FunCoup" id="A0A061GRA2">
    <property type="interactions" value="2098"/>
</dbReference>
<organism evidence="2 3">
    <name type="scientific">Theobroma cacao</name>
    <name type="common">Cacao</name>
    <name type="synonym">Cocoa</name>
    <dbReference type="NCBI Taxonomy" id="3641"/>
    <lineage>
        <taxon>Eukaryota</taxon>
        <taxon>Viridiplantae</taxon>
        <taxon>Streptophyta</taxon>
        <taxon>Embryophyta</taxon>
        <taxon>Tracheophyta</taxon>
        <taxon>Spermatophyta</taxon>
        <taxon>Magnoliopsida</taxon>
        <taxon>eudicotyledons</taxon>
        <taxon>Gunneridae</taxon>
        <taxon>Pentapetalae</taxon>
        <taxon>rosids</taxon>
        <taxon>malvids</taxon>
        <taxon>Malvales</taxon>
        <taxon>Malvaceae</taxon>
        <taxon>Byttnerioideae</taxon>
        <taxon>Theobroma</taxon>
    </lineage>
</organism>
<feature type="region of interest" description="Disordered" evidence="1">
    <location>
        <begin position="147"/>
        <end position="194"/>
    </location>
</feature>
<feature type="compositionally biased region" description="Acidic residues" evidence="1">
    <location>
        <begin position="257"/>
        <end position="267"/>
    </location>
</feature>
<feature type="region of interest" description="Disordered" evidence="1">
    <location>
        <begin position="210"/>
        <end position="340"/>
    </location>
</feature>
<sequence>MCAKNWDLVKDLAVNSSFVYLEDMGRYLGLPLLHGREGWGGFAFCLGKCTAYCVELWAVSQGLRLARYSSLRKINLQIDNKLVMQAFTSPLVHPCSNLDLIQAIQDLHCQWEVGIHHVFQQGGFSALNIGRFDLSVSHMESLLANYASSDEEEEQQHRQPPPPTSHVSSLPQPKSSSLFSSLPHPKQTSQAPNIPIDHANQREDVEIPKLSVPHPKTPSNLFSSRPQPKSQAPQQQQPTNVKRIVQFKPPIIPTNHDDDDDEDDDDEKKERRRRRESETLAQGPSVKSFLSSIPAPRNSTTLGVAPTSGSGRRSIIETQVPTSTSAVFEDKNEASINQNAPNYSNYESGIGSNAGNSGNYQTSVSHNAGNYGNYESVVDQNVGHYATYADYGSYQSSSGPNIGSIGGVTSYGTCGDFHGQYENTWVDGSAATTLPEITGMAEIGVKVKGKRGRNELPTEIVEVRQDELMKNRPREDQVKMTGIAFGPSYQPAATKGKPSKLHKRKHQIGSLYFDMKQKEMELQERRSRGLLTKAETQAKYGW</sequence>
<gene>
    <name evidence="2" type="ORF">TCM_039467</name>
</gene>
<feature type="compositionally biased region" description="Low complexity" evidence="1">
    <location>
        <begin position="226"/>
        <end position="238"/>
    </location>
</feature>
<keyword evidence="3" id="KW-1185">Reference proteome</keyword>
<dbReference type="CDD" id="cd06222">
    <property type="entry name" value="RNase_H_like"/>
    <property type="match status" value="1"/>
</dbReference>
<evidence type="ECO:0000313" key="2">
    <source>
        <dbReference type="EMBL" id="EOY32051.1"/>
    </source>
</evidence>
<dbReference type="InterPro" id="IPR012337">
    <property type="entry name" value="RNaseH-like_sf"/>
</dbReference>
<feature type="compositionally biased region" description="Polar residues" evidence="1">
    <location>
        <begin position="165"/>
        <end position="192"/>
    </location>
</feature>
<dbReference type="GO" id="GO:0003676">
    <property type="term" value="F:nucleic acid binding"/>
    <property type="evidence" value="ECO:0007669"/>
    <property type="project" value="InterPro"/>
</dbReference>
<proteinExistence type="predicted"/>
<dbReference type="InterPro" id="IPR036397">
    <property type="entry name" value="RNaseH_sf"/>
</dbReference>
<accession>A0A061GRA2</accession>
<dbReference type="PANTHER" id="PTHR13621:SF2">
    <property type="entry name" value="PROLINE-RICH PROTEIN PRCC"/>
    <property type="match status" value="1"/>
</dbReference>
<name>A0A061GRA2_THECC</name>
<feature type="compositionally biased region" description="Polar residues" evidence="1">
    <location>
        <begin position="297"/>
        <end position="326"/>
    </location>
</feature>
<dbReference type="Pfam" id="PF10253">
    <property type="entry name" value="PRCC"/>
    <property type="match status" value="1"/>
</dbReference>
<reference evidence="2 3" key="1">
    <citation type="journal article" date="2013" name="Genome Biol.">
        <title>The genome sequence of the most widely cultivated cacao type and its use to identify candidate genes regulating pod color.</title>
        <authorList>
            <person name="Motamayor J.C."/>
            <person name="Mockaitis K."/>
            <person name="Schmutz J."/>
            <person name="Haiminen N."/>
            <person name="Iii D.L."/>
            <person name="Cornejo O."/>
            <person name="Findley S.D."/>
            <person name="Zheng P."/>
            <person name="Utro F."/>
            <person name="Royaert S."/>
            <person name="Saski C."/>
            <person name="Jenkins J."/>
            <person name="Podicheti R."/>
            <person name="Zhao M."/>
            <person name="Scheffler B.E."/>
            <person name="Stack J.C."/>
            <person name="Feltus F.A."/>
            <person name="Mustiga G.M."/>
            <person name="Amores F."/>
            <person name="Phillips W."/>
            <person name="Marelli J.P."/>
            <person name="May G.D."/>
            <person name="Shapiro H."/>
            <person name="Ma J."/>
            <person name="Bustamante C.D."/>
            <person name="Schnell R.J."/>
            <person name="Main D."/>
            <person name="Gilbert D."/>
            <person name="Parida L."/>
            <person name="Kuhn D.N."/>
        </authorList>
    </citation>
    <scope>NUCLEOTIDE SEQUENCE [LARGE SCALE GENOMIC DNA]</scope>
    <source>
        <strain evidence="3">cv. Matina 1-6</strain>
    </source>
</reference>
<dbReference type="InterPro" id="IPR018800">
    <property type="entry name" value="PRCC"/>
</dbReference>
<dbReference type="HOGENOM" id="CLU_037479_1_0_1"/>
<evidence type="ECO:0000256" key="1">
    <source>
        <dbReference type="SAM" id="MobiDB-lite"/>
    </source>
</evidence>
<dbReference type="GO" id="GO:0005634">
    <property type="term" value="C:nucleus"/>
    <property type="evidence" value="ECO:0000318"/>
    <property type="project" value="GO_Central"/>
</dbReference>
<dbReference type="Proteomes" id="UP000026915">
    <property type="component" value="Chromosome 9"/>
</dbReference>
<dbReference type="STRING" id="3641.A0A061GRA2"/>
<dbReference type="eggNOG" id="KOG3903">
    <property type="taxonomic scope" value="Eukaryota"/>
</dbReference>